<dbReference type="KEGG" id="blin:BLSMQ_3767"/>
<reference evidence="3" key="1">
    <citation type="submission" date="2016-09" db="EMBL/GenBank/DDBJ databases">
        <title>Complete Genome Sequence of Brevibacterium linens SMQ-1335.</title>
        <authorList>
            <person name="de Melo A.G."/>
            <person name="Labrie S.J."/>
            <person name="Dumaresq J."/>
            <person name="Roberts R.J."/>
            <person name="Tremblay D.M."/>
            <person name="Moineau S."/>
        </authorList>
    </citation>
    <scope>NUCLEOTIDE SEQUENCE [LARGE SCALE GENOMIC DNA]</scope>
    <source>
        <strain evidence="3">SMQ-1335</strain>
    </source>
</reference>
<sequence length="978" mass="107024">MDDTSRWVQLTYSSFDREQGPGGWQVKDLTGNPSDDEYKLAQTSVVTGFDFHGETATYPSAEEIASWPRRFSFIQTPSGGLFVHAVKAGRDSTGRPGNTYSHVVLDRNTTRSSKSDYLPIDLWRSAAFDVPYGVQEILETEVAASPISLPGPFAGAATALSIMTMPGYREPLLAALDALETIQHRKGMLVLVTDRQDWAALIISAISRLTSPGATRSLSFSLYERAEALSRLRTAGIAVVAIPRADLEDIDPASATFVLVDGEIPETNTDEHIVAHGAPIPRTEFSRMVEAIIGDPDNPDLELLTSVVTGLSESSLEVNQATIGVDSDEDGYFGLDEELEVDDVNNLDLAWPLAMFIRARNGHLFPAEASSAAGVLVMRSSPISIGRSAKLLPSVREVVAGSLAGSNDEQNRLGHNTGRIWTALEELSDSRSPLTSALLEHAYLLEAITDEQWLDSGAAPAGIGAWMNLDDGGELREATRRALRSAESNCSNSGYRPDFELKLLTFLSRVSLIDDARRPLDEESEHLVDSILGSSAVRNFVNGHDIPDLSGMVDVAVRDRLLAHIRNWDPPGCSYEFGQRIAAVGPRDSWLQLYTRDVESFSRFDVLIVLELVRQQGARAADGGPPIDPVLLETSVRAAPVIHVQWGSVDHKLVTIIEHSVLSLETLQFLEKHSPGWLPETGPMMHLLGTQPWSDALSEYLGLLQRARGESIPLANLRVTAGDGNGVGGLRSNSKIVDEVRFISRLNLSAKVTAELAPVVWCAIVDFAGAQGLNQFQNATLPTLPDVSRFPLSDPRTVLSRAEFLWSHGKTVLCSVQDLAKRALFASDQRTRMGQADTVNRVSGRRKSAYSLEQESWPFPADYLTILGAETAAGDSLLTLVLSRLAQTTQGAFLTERIDDNNSWFRSVEGQYELIVRQIRETEADVDTACNALFNYAEKWRKTVIKAKLKDPDRGRKAFSFTPGRARPVEAMKVEGEK</sequence>
<name>A0A1D7W921_BREAU</name>
<feature type="domain" description="GTPase-associated protein 1 N-terminal" evidence="1">
    <location>
        <begin position="7"/>
        <end position="136"/>
    </location>
</feature>
<protein>
    <recommendedName>
        <fullName evidence="1">GTPase-associated protein 1 N-terminal domain-containing protein</fullName>
    </recommendedName>
</protein>
<dbReference type="AlphaFoldDB" id="A0A1D7W921"/>
<gene>
    <name evidence="2" type="ORF">BLSMQ_3767</name>
</gene>
<dbReference type="OrthoDB" id="3250392at2"/>
<accession>A0A1D7W921</accession>
<dbReference type="Pfam" id="PF20013">
    <property type="entry name" value="GAP1-N2"/>
    <property type="match status" value="1"/>
</dbReference>
<evidence type="ECO:0000259" key="1">
    <source>
        <dbReference type="Pfam" id="PF20013"/>
    </source>
</evidence>
<evidence type="ECO:0000313" key="2">
    <source>
        <dbReference type="EMBL" id="AOP55465.1"/>
    </source>
</evidence>
<evidence type="ECO:0000313" key="3">
    <source>
        <dbReference type="Proteomes" id="UP000094793"/>
    </source>
</evidence>
<proteinExistence type="predicted"/>
<dbReference type="EMBL" id="CP017150">
    <property type="protein sequence ID" value="AOP55465.1"/>
    <property type="molecule type" value="Genomic_DNA"/>
</dbReference>
<organism evidence="2 3">
    <name type="scientific">Brevibacterium aurantiacum</name>
    <dbReference type="NCBI Taxonomy" id="273384"/>
    <lineage>
        <taxon>Bacteria</taxon>
        <taxon>Bacillati</taxon>
        <taxon>Actinomycetota</taxon>
        <taxon>Actinomycetes</taxon>
        <taxon>Micrococcales</taxon>
        <taxon>Brevibacteriaceae</taxon>
        <taxon>Brevibacterium</taxon>
    </lineage>
</organism>
<dbReference type="InterPro" id="IPR045402">
    <property type="entry name" value="GAP1-N2"/>
</dbReference>
<dbReference type="Proteomes" id="UP000094793">
    <property type="component" value="Chromosome"/>
</dbReference>
<dbReference type="RefSeq" id="WP_069601145.1">
    <property type="nucleotide sequence ID" value="NZ_CP017150.1"/>
</dbReference>